<proteinExistence type="predicted"/>
<dbReference type="InterPro" id="IPR029058">
    <property type="entry name" value="AB_hydrolase_fold"/>
</dbReference>
<evidence type="ECO:0000259" key="2">
    <source>
        <dbReference type="Pfam" id="PF12697"/>
    </source>
</evidence>
<dbReference type="SUPFAM" id="SSF53474">
    <property type="entry name" value="alpha/beta-Hydrolases"/>
    <property type="match status" value="1"/>
</dbReference>
<dbReference type="GeneID" id="97243307"/>
<gene>
    <name evidence="3" type="ORF">AUP44_11400</name>
</gene>
<feature type="region of interest" description="Disordered" evidence="1">
    <location>
        <begin position="1"/>
        <end position="28"/>
    </location>
</feature>
<name>A0A162KAG9_9PROT</name>
<dbReference type="Proteomes" id="UP000075787">
    <property type="component" value="Unassembled WGS sequence"/>
</dbReference>
<evidence type="ECO:0000313" key="3">
    <source>
        <dbReference type="EMBL" id="KYO50808.1"/>
    </source>
</evidence>
<dbReference type="OrthoDB" id="9804723at2"/>
<dbReference type="Pfam" id="PF12697">
    <property type="entry name" value="Abhydrolase_6"/>
    <property type="match status" value="1"/>
</dbReference>
<dbReference type="EMBL" id="LPZR01000191">
    <property type="protein sequence ID" value="KYO50808.1"/>
    <property type="molecule type" value="Genomic_DNA"/>
</dbReference>
<accession>A0A162KAG9</accession>
<dbReference type="PANTHER" id="PTHR43194">
    <property type="entry name" value="HYDROLASE ALPHA/BETA FOLD FAMILY"/>
    <property type="match status" value="1"/>
</dbReference>
<evidence type="ECO:0000256" key="1">
    <source>
        <dbReference type="SAM" id="MobiDB-lite"/>
    </source>
</evidence>
<evidence type="ECO:0000313" key="4">
    <source>
        <dbReference type="Proteomes" id="UP000075787"/>
    </source>
</evidence>
<organism evidence="3 4">
    <name type="scientific">Tistrella mobilis</name>
    <dbReference type="NCBI Taxonomy" id="171437"/>
    <lineage>
        <taxon>Bacteria</taxon>
        <taxon>Pseudomonadati</taxon>
        <taxon>Pseudomonadota</taxon>
        <taxon>Alphaproteobacteria</taxon>
        <taxon>Geminicoccales</taxon>
        <taxon>Geminicoccaceae</taxon>
        <taxon>Tistrella</taxon>
    </lineage>
</organism>
<protein>
    <recommendedName>
        <fullName evidence="2">AB hydrolase-1 domain-containing protein</fullName>
    </recommendedName>
</protein>
<dbReference type="PANTHER" id="PTHR43194:SF5">
    <property type="entry name" value="PIMELOYL-[ACYL-CARRIER PROTEIN] METHYL ESTER ESTERASE"/>
    <property type="match status" value="1"/>
</dbReference>
<dbReference type="AlphaFoldDB" id="A0A162KAG9"/>
<sequence>MRAMVDDRPAEPGMAAEGSPLSGSFTSGRFDPGSGPVLHVQSWPGGDPAGRPLLMTHGTGYCGATLEPVALKLSAHASGVWSYDRRGHGGSGRTPGDYGFRAFALDLIALADGMGWRGIDVLAHSAGATDVLLAAALRPELFRRMVVIEPTISEPGAGEEPEPEGWAFGRGLVEAAGRRKPRFTDRETARARFASRPPFDVVTPAALDLYLDWGFRRDGAELVLACEPETEADILGPIARAMGNANSGDPAGDPFLLLHDQHVPVLVAKTARSHPVFQNMSAIAARHMPGTRDFVTLDTAHLAPMEAPDQVVDLARPFLYGG</sequence>
<feature type="domain" description="AB hydrolase-1" evidence="2">
    <location>
        <begin position="53"/>
        <end position="313"/>
    </location>
</feature>
<reference evidence="3 4" key="1">
    <citation type="submission" date="2015-12" db="EMBL/GenBank/DDBJ databases">
        <title>Genome sequence of Tistrella mobilis MCCC 1A02139.</title>
        <authorList>
            <person name="Lu L."/>
            <person name="Lai Q."/>
            <person name="Shao Z."/>
            <person name="Qian P."/>
        </authorList>
    </citation>
    <scope>NUCLEOTIDE SEQUENCE [LARGE SCALE GENOMIC DNA]</scope>
    <source>
        <strain evidence="3 4">MCCC 1A02139</strain>
    </source>
</reference>
<dbReference type="Gene3D" id="3.40.50.1820">
    <property type="entry name" value="alpha/beta hydrolase"/>
    <property type="match status" value="1"/>
</dbReference>
<dbReference type="InterPro" id="IPR050228">
    <property type="entry name" value="Carboxylesterase_BioH"/>
</dbReference>
<dbReference type="RefSeq" id="WP_062767481.1">
    <property type="nucleotide sequence ID" value="NZ_CP121045.1"/>
</dbReference>
<feature type="compositionally biased region" description="Basic and acidic residues" evidence="1">
    <location>
        <begin position="1"/>
        <end position="10"/>
    </location>
</feature>
<dbReference type="InterPro" id="IPR000073">
    <property type="entry name" value="AB_hydrolase_1"/>
</dbReference>
<comment type="caution">
    <text evidence="3">The sequence shown here is derived from an EMBL/GenBank/DDBJ whole genome shotgun (WGS) entry which is preliminary data.</text>
</comment>